<sequence>MTKTFPHFHLSLPPAAATTPLRPLHPCLPLVPPPSLQPPYSSSVFPHHHPPISSRRRPGIASDLSSGLLAIRGQDVRLSPEIKHMKATPRGKTDPTFRATILDMPTTATLVRHQMIGVKTRSDSHPERRRD</sequence>
<keyword evidence="3" id="KW-1185">Reference proteome</keyword>
<evidence type="ECO:0000256" key="1">
    <source>
        <dbReference type="SAM" id="MobiDB-lite"/>
    </source>
</evidence>
<dbReference type="Proteomes" id="UP001497516">
    <property type="component" value="Chromosome 5"/>
</dbReference>
<feature type="compositionally biased region" description="Basic residues" evidence="1">
    <location>
        <begin position="46"/>
        <end position="58"/>
    </location>
</feature>
<proteinExistence type="predicted"/>
<feature type="region of interest" description="Disordered" evidence="1">
    <location>
        <begin position="41"/>
        <end position="60"/>
    </location>
</feature>
<dbReference type="EMBL" id="OZ034818">
    <property type="protein sequence ID" value="CAL1387583.1"/>
    <property type="molecule type" value="Genomic_DNA"/>
</dbReference>
<protein>
    <submittedName>
        <fullName evidence="2">Uncharacterized protein</fullName>
    </submittedName>
</protein>
<organism evidence="2 3">
    <name type="scientific">Linum trigynum</name>
    <dbReference type="NCBI Taxonomy" id="586398"/>
    <lineage>
        <taxon>Eukaryota</taxon>
        <taxon>Viridiplantae</taxon>
        <taxon>Streptophyta</taxon>
        <taxon>Embryophyta</taxon>
        <taxon>Tracheophyta</taxon>
        <taxon>Spermatophyta</taxon>
        <taxon>Magnoliopsida</taxon>
        <taxon>eudicotyledons</taxon>
        <taxon>Gunneridae</taxon>
        <taxon>Pentapetalae</taxon>
        <taxon>rosids</taxon>
        <taxon>fabids</taxon>
        <taxon>Malpighiales</taxon>
        <taxon>Linaceae</taxon>
        <taxon>Linum</taxon>
    </lineage>
</organism>
<dbReference type="AlphaFoldDB" id="A0AAV2EPG6"/>
<name>A0AAV2EPG6_9ROSI</name>
<gene>
    <name evidence="2" type="ORF">LTRI10_LOCUS28560</name>
</gene>
<accession>A0AAV2EPG6</accession>
<evidence type="ECO:0000313" key="2">
    <source>
        <dbReference type="EMBL" id="CAL1387583.1"/>
    </source>
</evidence>
<evidence type="ECO:0000313" key="3">
    <source>
        <dbReference type="Proteomes" id="UP001497516"/>
    </source>
</evidence>
<reference evidence="2 3" key="1">
    <citation type="submission" date="2024-04" db="EMBL/GenBank/DDBJ databases">
        <authorList>
            <person name="Fracassetti M."/>
        </authorList>
    </citation>
    <scope>NUCLEOTIDE SEQUENCE [LARGE SCALE GENOMIC DNA]</scope>
</reference>